<organism evidence="1 2">
    <name type="scientific">Arthrobacter gyeryongensis</name>
    <dbReference type="NCBI Taxonomy" id="1650592"/>
    <lineage>
        <taxon>Bacteria</taxon>
        <taxon>Bacillati</taxon>
        <taxon>Actinomycetota</taxon>
        <taxon>Actinomycetes</taxon>
        <taxon>Micrococcales</taxon>
        <taxon>Micrococcaceae</taxon>
        <taxon>Arthrobacter</taxon>
    </lineage>
</organism>
<keyword evidence="2" id="KW-1185">Reference proteome</keyword>
<comment type="caution">
    <text evidence="1">The sequence shown here is derived from an EMBL/GenBank/DDBJ whole genome shotgun (WGS) entry which is preliminary data.</text>
</comment>
<dbReference type="EMBL" id="BAABKK010000010">
    <property type="protein sequence ID" value="GAA5193192.1"/>
    <property type="molecule type" value="Genomic_DNA"/>
</dbReference>
<dbReference type="Proteomes" id="UP001500200">
    <property type="component" value="Unassembled WGS sequence"/>
</dbReference>
<sequence>MYKHRKELAAADFPDQTFWSSEDKRLLAPNSRFRVEEYSKEIFVYDLRISQLIRTGDLKATLSKQSYVLPPKIRNIGNLYVFKELKKKNRVLYNDKMVGWNTDVGTTSDHTLVRVEMQRGRYFPHLASDEFAEKEPTKNGEDVPGTGRQLFVSKNGQLRDLGKSWLFNGVGTSTLAFTSDGKLVVIKQSEANANNPGFSAPSGSGGLEPKDFRGQTEIPLRDLAANGGNRELGEESNVQDEEVVDSYFLGFGRWLQKAGRPELYTLTFLSIDSDTLDQRPIPRKDKRFVKDRVLAELVGDPSSWDPSQPEAMLIPKLRQRMSLPLAASLSLLARVAQDPTTEAYERFHAVYAQRSLAAKSDVSDVETGMGWVTDGMVAGHTRVQPDEVI</sequence>
<name>A0ABP9SBQ8_9MICC</name>
<evidence type="ECO:0000313" key="2">
    <source>
        <dbReference type="Proteomes" id="UP001500200"/>
    </source>
</evidence>
<reference evidence="2" key="1">
    <citation type="journal article" date="2019" name="Int. J. Syst. Evol. Microbiol.">
        <title>The Global Catalogue of Microorganisms (GCM) 10K type strain sequencing project: providing services to taxonomists for standard genome sequencing and annotation.</title>
        <authorList>
            <consortium name="The Broad Institute Genomics Platform"/>
            <consortium name="The Broad Institute Genome Sequencing Center for Infectious Disease"/>
            <person name="Wu L."/>
            <person name="Ma J."/>
        </authorList>
    </citation>
    <scope>NUCLEOTIDE SEQUENCE [LARGE SCALE GENOMIC DNA]</scope>
    <source>
        <strain evidence="2">JCM 18514</strain>
    </source>
</reference>
<evidence type="ECO:0000313" key="1">
    <source>
        <dbReference type="EMBL" id="GAA5193192.1"/>
    </source>
</evidence>
<proteinExistence type="predicted"/>
<protein>
    <recommendedName>
        <fullName evidence="3">Nudix hydrolase domain-containing protein</fullName>
    </recommendedName>
</protein>
<gene>
    <name evidence="1" type="ORF">GCM10023346_17290</name>
</gene>
<accession>A0ABP9SBQ8</accession>
<evidence type="ECO:0008006" key="3">
    <source>
        <dbReference type="Google" id="ProtNLM"/>
    </source>
</evidence>